<dbReference type="GO" id="GO:0008270">
    <property type="term" value="F:zinc ion binding"/>
    <property type="evidence" value="ECO:0007669"/>
    <property type="project" value="InterPro"/>
</dbReference>
<proteinExistence type="inferred from homology"/>
<evidence type="ECO:0000313" key="5">
    <source>
        <dbReference type="Proteomes" id="UP000318296"/>
    </source>
</evidence>
<feature type="domain" description="N-acetylmuramoyl-L-alanine amidase" evidence="2">
    <location>
        <begin position="170"/>
        <end position="307"/>
    </location>
</feature>
<dbReference type="PANTHER" id="PTHR11022:SF41">
    <property type="entry name" value="PEPTIDOGLYCAN-RECOGNITION PROTEIN LC-RELATED"/>
    <property type="match status" value="1"/>
</dbReference>
<dbReference type="InterPro" id="IPR015510">
    <property type="entry name" value="PGRP"/>
</dbReference>
<dbReference type="CDD" id="cd06583">
    <property type="entry name" value="PGRP"/>
    <property type="match status" value="1"/>
</dbReference>
<dbReference type="SMART" id="SM00644">
    <property type="entry name" value="Ami_2"/>
    <property type="match status" value="1"/>
</dbReference>
<reference evidence="4 5" key="1">
    <citation type="submission" date="2017-07" db="EMBL/GenBank/DDBJ databases">
        <title>Mechanisms for carbon and nitrogen cycling indicate functional differentiation within the Candidate Phyla Radiation.</title>
        <authorList>
            <person name="Danczak R.E."/>
            <person name="Johnston M.D."/>
            <person name="Kenah C."/>
            <person name="Slattery M."/>
            <person name="Wrighton K.C."/>
            <person name="Wilkins M.J."/>
        </authorList>
    </citation>
    <scope>NUCLEOTIDE SEQUENCE [LARGE SCALE GENOMIC DNA]</scope>
    <source>
        <strain evidence="4">Licking1014_96</strain>
    </source>
</reference>
<evidence type="ECO:0000259" key="2">
    <source>
        <dbReference type="SMART" id="SM00644"/>
    </source>
</evidence>
<organism evidence="4 5">
    <name type="scientific">Candidatus Berkelbacteria bacterium Licking1014_96</name>
    <dbReference type="NCBI Taxonomy" id="2017149"/>
    <lineage>
        <taxon>Bacteria</taxon>
        <taxon>Candidatus Berkelbacteria</taxon>
    </lineage>
</organism>
<feature type="non-terminal residue" evidence="4">
    <location>
        <position position="628"/>
    </location>
</feature>
<dbReference type="InterPro" id="IPR006619">
    <property type="entry name" value="PGRP_domain_met/bac"/>
</dbReference>
<dbReference type="GO" id="GO:0008745">
    <property type="term" value="F:N-acetylmuramoyl-L-alanine amidase activity"/>
    <property type="evidence" value="ECO:0007669"/>
    <property type="project" value="InterPro"/>
</dbReference>
<dbReference type="Pfam" id="PF01510">
    <property type="entry name" value="Amidase_2"/>
    <property type="match status" value="1"/>
</dbReference>
<dbReference type="InterPro" id="IPR036505">
    <property type="entry name" value="Amidase/PGRP_sf"/>
</dbReference>
<protein>
    <submittedName>
        <fullName evidence="4">N-acetylmuramoyl-L-alanine amidase family 2 protein</fullName>
    </submittedName>
</protein>
<dbReference type="PANTHER" id="PTHR11022">
    <property type="entry name" value="PEPTIDOGLYCAN RECOGNITION PROTEIN"/>
    <property type="match status" value="1"/>
</dbReference>
<gene>
    <name evidence="4" type="ORF">CEN92_484</name>
</gene>
<dbReference type="AlphaFoldDB" id="A0A554LBQ1"/>
<sequence>NLKINKNPSIIDSQIEDKLMPEATVNNEWVSEVFKANFPFDALGAQWRKDEESQIKINVRFSKDNKDWEEWQEMVVDDADQGNEKSESAQTHSFEVSDLAFSSQAQYFQYKVIFEDKIDQAYFESIIFSYINASDNSKIKTLSNLFRPSKAKAVNSPRIISRAEWGANPAYMTWSPEYVRPNKIIIHHTASGNNPPDPAAVMRSIYYYHAVSLGWGDIGYNYLFDQYGNIYEGRAGGNGVVGAHAYGQNYGSIGFSAIGEFSGVNITDATFNALTDLTAFKAYENDFDITWGTIFGHRDFNATACPGTVLYSRKGAIIDTARQKVGTYLERDRNFLNQNNNVLIKSYSQPEIYLLENGTRRHIVDPKTFALLGYSSQTINYVSLIALNEIPGGTKISALVKVQDDPKVFMVKNNPQARYWVTDPALFADFGLDWNSVIPISQSELDAISYAGPLKPVIRGINSAPVYHLSSGKKEHFADMLALEGWGYSSSDIVDLPSSFVDTYPQNPTLYNLARGDGVNVFLLQNGQRCQVPNPAVFGSFGFKWNEITDLNLDRLNALPEGPNLSRIARGSGPTVYLIDNFNKHPFPDPQTLGLWGKTPDQAFLINDQLLTRIPDGFVVTDLARSSE</sequence>
<dbReference type="Gene3D" id="3.40.80.10">
    <property type="entry name" value="Peptidoglycan recognition protein-like"/>
    <property type="match status" value="1"/>
</dbReference>
<dbReference type="SUPFAM" id="SSF55846">
    <property type="entry name" value="N-acetylmuramoyl-L-alanine amidase-like"/>
    <property type="match status" value="1"/>
</dbReference>
<feature type="non-terminal residue" evidence="4">
    <location>
        <position position="1"/>
    </location>
</feature>
<dbReference type="GO" id="GO:0009253">
    <property type="term" value="P:peptidoglycan catabolic process"/>
    <property type="evidence" value="ECO:0007669"/>
    <property type="project" value="InterPro"/>
</dbReference>
<accession>A0A554LBQ1</accession>
<evidence type="ECO:0000259" key="3">
    <source>
        <dbReference type="SMART" id="SM00701"/>
    </source>
</evidence>
<dbReference type="SMART" id="SM00701">
    <property type="entry name" value="PGRP"/>
    <property type="match status" value="1"/>
</dbReference>
<evidence type="ECO:0000313" key="4">
    <source>
        <dbReference type="EMBL" id="TSC90311.1"/>
    </source>
</evidence>
<comment type="caution">
    <text evidence="4">The sequence shown here is derived from an EMBL/GenBank/DDBJ whole genome shotgun (WGS) entry which is preliminary data.</text>
</comment>
<evidence type="ECO:0000256" key="1">
    <source>
        <dbReference type="ARBA" id="ARBA00007553"/>
    </source>
</evidence>
<name>A0A554LBQ1_9BACT</name>
<comment type="similarity">
    <text evidence="1">Belongs to the N-acetylmuramoyl-L-alanine amidase 2 family.</text>
</comment>
<dbReference type="Proteomes" id="UP000318296">
    <property type="component" value="Unassembled WGS sequence"/>
</dbReference>
<dbReference type="InterPro" id="IPR002502">
    <property type="entry name" value="Amidase_domain"/>
</dbReference>
<dbReference type="EMBL" id="VMGH01000086">
    <property type="protein sequence ID" value="TSC90311.1"/>
    <property type="molecule type" value="Genomic_DNA"/>
</dbReference>
<feature type="domain" description="Peptidoglycan recognition protein family" evidence="3">
    <location>
        <begin position="157"/>
        <end position="301"/>
    </location>
</feature>